<dbReference type="NCBIfam" id="NF038357">
    <property type="entry name" value="BN6_48550_fam"/>
    <property type="match status" value="1"/>
</dbReference>
<proteinExistence type="predicted"/>
<dbReference type="RefSeq" id="WP_093662769.1">
    <property type="nucleotide sequence ID" value="NZ_FOET01000017.1"/>
</dbReference>
<evidence type="ECO:0000259" key="3">
    <source>
        <dbReference type="Pfam" id="PF20270"/>
    </source>
</evidence>
<dbReference type="EMBL" id="FOET01000017">
    <property type="protein sequence ID" value="SEQ84265.1"/>
    <property type="molecule type" value="Genomic_DNA"/>
</dbReference>
<dbReference type="InterPro" id="IPR046922">
    <property type="entry name" value="CATRA-N"/>
</dbReference>
<evidence type="ECO:0000313" key="4">
    <source>
        <dbReference type="EMBL" id="SEQ84265.1"/>
    </source>
</evidence>
<keyword evidence="1" id="KW-1133">Transmembrane helix</keyword>
<dbReference type="Pfam" id="PF20269">
    <property type="entry name" value="CATRA-N"/>
    <property type="match status" value="1"/>
</dbReference>
<feature type="domain" description="CASPASE and TPR Repeat-Associated C-terminal" evidence="3">
    <location>
        <begin position="233"/>
        <end position="371"/>
    </location>
</feature>
<evidence type="ECO:0000313" key="5">
    <source>
        <dbReference type="Proteomes" id="UP000199055"/>
    </source>
</evidence>
<name>A0A1H9JCD7_9ACTN</name>
<keyword evidence="1" id="KW-0472">Membrane</keyword>
<protein>
    <submittedName>
        <fullName evidence="4">Uncharacterized protein</fullName>
    </submittedName>
</protein>
<dbReference type="Pfam" id="PF20270">
    <property type="entry name" value="CATRA-C"/>
    <property type="match status" value="1"/>
</dbReference>
<evidence type="ECO:0000256" key="1">
    <source>
        <dbReference type="SAM" id="Phobius"/>
    </source>
</evidence>
<keyword evidence="1" id="KW-0812">Transmembrane</keyword>
<evidence type="ECO:0000259" key="2">
    <source>
        <dbReference type="Pfam" id="PF20269"/>
    </source>
</evidence>
<feature type="domain" description="CASPASE and TPR Repeat-Associated N-terminal" evidence="2">
    <location>
        <begin position="6"/>
        <end position="227"/>
    </location>
</feature>
<organism evidence="4 5">
    <name type="scientific">Streptomyces radiopugnans</name>
    <dbReference type="NCBI Taxonomy" id="403935"/>
    <lineage>
        <taxon>Bacteria</taxon>
        <taxon>Bacillati</taxon>
        <taxon>Actinomycetota</taxon>
        <taxon>Actinomycetes</taxon>
        <taxon>Kitasatosporales</taxon>
        <taxon>Streptomycetaceae</taxon>
        <taxon>Streptomyces</taxon>
    </lineage>
</organism>
<accession>A0A1H9JCD7</accession>
<dbReference type="InterPro" id="IPR046923">
    <property type="entry name" value="CATRA-C"/>
</dbReference>
<reference evidence="5" key="1">
    <citation type="submission" date="2016-10" db="EMBL/GenBank/DDBJ databases">
        <authorList>
            <person name="Varghese N."/>
            <person name="Submissions S."/>
        </authorList>
    </citation>
    <scope>NUCLEOTIDE SEQUENCE [LARGE SCALE GENOMIC DNA]</scope>
    <source>
        <strain evidence="5">CGMCC 4.3519</strain>
    </source>
</reference>
<feature type="transmembrane region" description="Helical" evidence="1">
    <location>
        <begin position="393"/>
        <end position="415"/>
    </location>
</feature>
<feature type="transmembrane region" description="Helical" evidence="1">
    <location>
        <begin position="427"/>
        <end position="448"/>
    </location>
</feature>
<gene>
    <name evidence="4" type="ORF">SAMN05216481_11715</name>
</gene>
<dbReference type="AlphaFoldDB" id="A0A1H9JCD7"/>
<dbReference type="Proteomes" id="UP000199055">
    <property type="component" value="Unassembled WGS sequence"/>
</dbReference>
<feature type="transmembrane region" description="Helical" evidence="1">
    <location>
        <begin position="460"/>
        <end position="479"/>
    </location>
</feature>
<feature type="transmembrane region" description="Helical" evidence="1">
    <location>
        <begin position="485"/>
        <end position="505"/>
    </location>
</feature>
<sequence length="511" mass="53730">MLRAEALGVHLFVLTGGAHRDGALALLAEVWDKCGTVLGMTDPVERTGVAVQPESGWESLIGTTATGTAGLLAARARPGVGVRQAALRRERDVLCLSVMLAPAAEEGLGWAELDTQWSAVLPAGDALEGRPRGRGVLGVARLYLARLAEPGVRPVPEPDRPLAVAVQARTPADPAVSDGWPYGGVAVSRGFAVWEASAARDARLERRFVVVAAHDHDRELTAWTWTTRARELPPLGKYLLHAARLRYQLRVWSAAGSAGRLRDAADTAVTELLEQTAAPHGPGREADLLRATRALVGLQARERGLVDRSTRSREMARTVEIAAANLAALGDSSPDGPTPGGPFADDRALAEWFGRRLDDESTYLEATLRRCEQVGAFADQLLQRARQRRQETVNLGLTGAVGAVLMSLTAVQALQYTIPLPGPVKPAVVTALGALTLLVSLVVLRVVVPERRWTAALVRLGAAALGAALAWTAVSATGGATGVGWTWAGAGAGAVAGFAAACAAARRSGWD</sequence>
<dbReference type="STRING" id="403935.SAMN05216481_11715"/>
<keyword evidence="5" id="KW-1185">Reference proteome</keyword>